<dbReference type="OrthoDB" id="7630804at2"/>
<keyword evidence="4" id="KW-1185">Reference proteome</keyword>
<reference evidence="3 4" key="1">
    <citation type="submission" date="2013-04" db="EMBL/GenBank/DDBJ databases">
        <title>Hyphomonas hirschiana VP5 Genome Sequencing.</title>
        <authorList>
            <person name="Lai Q."/>
            <person name="Shao Z."/>
        </authorList>
    </citation>
    <scope>NUCLEOTIDE SEQUENCE [LARGE SCALE GENOMIC DNA]</scope>
    <source>
        <strain evidence="3 4">VP5</strain>
    </source>
</reference>
<dbReference type="PATRIC" id="fig|1280951.3.peg.1054"/>
<dbReference type="Proteomes" id="UP000025061">
    <property type="component" value="Unassembled WGS sequence"/>
</dbReference>
<dbReference type="Pfam" id="PF03544">
    <property type="entry name" value="TonB_C"/>
    <property type="match status" value="1"/>
</dbReference>
<dbReference type="EMBL" id="ARYI01000003">
    <property type="protein sequence ID" value="KCZ95528.1"/>
    <property type="molecule type" value="Genomic_DNA"/>
</dbReference>
<gene>
    <name evidence="3" type="ORF">HHI_05210</name>
</gene>
<organism evidence="3 4">
    <name type="scientific">Hyphomonas hirschiana VP5</name>
    <dbReference type="NCBI Taxonomy" id="1280951"/>
    <lineage>
        <taxon>Bacteria</taxon>
        <taxon>Pseudomonadati</taxon>
        <taxon>Pseudomonadota</taxon>
        <taxon>Alphaproteobacteria</taxon>
        <taxon>Hyphomonadales</taxon>
        <taxon>Hyphomonadaceae</taxon>
        <taxon>Hyphomonas</taxon>
    </lineage>
</organism>
<keyword evidence="3" id="KW-0449">Lipoprotein</keyword>
<feature type="chain" id="PRO_5001577785" evidence="1">
    <location>
        <begin position="20"/>
        <end position="124"/>
    </location>
</feature>
<evidence type="ECO:0000313" key="4">
    <source>
        <dbReference type="Proteomes" id="UP000025061"/>
    </source>
</evidence>
<dbReference type="PROSITE" id="PS51257">
    <property type="entry name" value="PROKAR_LIPOPROTEIN"/>
    <property type="match status" value="1"/>
</dbReference>
<dbReference type="GO" id="GO:0055085">
    <property type="term" value="P:transmembrane transport"/>
    <property type="evidence" value="ECO:0007669"/>
    <property type="project" value="InterPro"/>
</dbReference>
<dbReference type="AlphaFoldDB" id="A0A059FYJ8"/>
<proteinExistence type="predicted"/>
<keyword evidence="1" id="KW-0732">Signal</keyword>
<dbReference type="InterPro" id="IPR037682">
    <property type="entry name" value="TonB_C"/>
</dbReference>
<evidence type="ECO:0000259" key="2">
    <source>
        <dbReference type="Pfam" id="PF03544"/>
    </source>
</evidence>
<accession>A0A059FYJ8</accession>
<dbReference type="SUPFAM" id="SSF74653">
    <property type="entry name" value="TolA/TonB C-terminal domain"/>
    <property type="match status" value="1"/>
</dbReference>
<dbReference type="Gene3D" id="3.30.1150.10">
    <property type="match status" value="1"/>
</dbReference>
<evidence type="ECO:0000313" key="3">
    <source>
        <dbReference type="EMBL" id="KCZ95528.1"/>
    </source>
</evidence>
<evidence type="ECO:0000256" key="1">
    <source>
        <dbReference type="SAM" id="SignalP"/>
    </source>
</evidence>
<sequence length="124" mass="12906">MKRTGLLLAGLLLAGLALAGCAARGAPPPPLAMACPVAVEAAVYPRPDYPPTEAQAGYEDDCLVRFDVDASGAPVNLDARCTYKAFAESAEAAMKTARFDRALARKLPAGAQCASYPISYELMG</sequence>
<feature type="signal peptide" evidence="1">
    <location>
        <begin position="1"/>
        <end position="19"/>
    </location>
</feature>
<protein>
    <submittedName>
        <fullName evidence="3">Putative lipoprotein</fullName>
    </submittedName>
</protein>
<feature type="domain" description="TonB C-terminal" evidence="2">
    <location>
        <begin position="45"/>
        <end position="122"/>
    </location>
</feature>
<name>A0A059FYJ8_9PROT</name>
<dbReference type="RefSeq" id="WP_011645395.1">
    <property type="nucleotide sequence ID" value="NZ_ARYI01000003.1"/>
</dbReference>
<comment type="caution">
    <text evidence="3">The sequence shown here is derived from an EMBL/GenBank/DDBJ whole genome shotgun (WGS) entry which is preliminary data.</text>
</comment>